<protein>
    <submittedName>
        <fullName evidence="1">Uncharacterized protein</fullName>
    </submittedName>
</protein>
<sequence>MELQHIDPALVKHCHTAATTCVLEAVKNNVDRTGQGTIPGRCSLDSDRIEFFWTEYQVLTPSLWDGLVGRGDVLPHVTDVSWRFTIK</sequence>
<dbReference type="OrthoDB" id="1917519at2759"/>
<dbReference type="PANTHER" id="PTHR31159">
    <property type="entry name" value="COMM DOMAIN-CONTAINING PROTEIN 3"/>
    <property type="match status" value="1"/>
</dbReference>
<name>A0A8T2JL80_9PIPI</name>
<reference evidence="1" key="1">
    <citation type="thesis" date="2020" institute="ProQuest LLC" country="789 East Eisenhower Parkway, Ann Arbor, MI, USA">
        <title>Comparative Genomics and Chromosome Evolution.</title>
        <authorList>
            <person name="Mudd A.B."/>
        </authorList>
    </citation>
    <scope>NUCLEOTIDE SEQUENCE</scope>
    <source>
        <strain evidence="1">Female2</strain>
        <tissue evidence="1">Blood</tissue>
    </source>
</reference>
<evidence type="ECO:0000313" key="1">
    <source>
        <dbReference type="EMBL" id="KAG8443246.1"/>
    </source>
</evidence>
<dbReference type="EMBL" id="JAACNH010000005">
    <property type="protein sequence ID" value="KAG8443246.1"/>
    <property type="molecule type" value="Genomic_DNA"/>
</dbReference>
<proteinExistence type="predicted"/>
<evidence type="ECO:0000313" key="2">
    <source>
        <dbReference type="Proteomes" id="UP000812440"/>
    </source>
</evidence>
<comment type="caution">
    <text evidence="1">The sequence shown here is derived from an EMBL/GenBank/DDBJ whole genome shotgun (WGS) entry which is preliminary data.</text>
</comment>
<keyword evidence="2" id="KW-1185">Reference proteome</keyword>
<dbReference type="Pfam" id="PF21672">
    <property type="entry name" value="COMM_HN"/>
    <property type="match status" value="1"/>
</dbReference>
<dbReference type="InterPro" id="IPR037355">
    <property type="entry name" value="COMMD3"/>
</dbReference>
<accession>A0A8T2JL80</accession>
<gene>
    <name evidence="1" type="ORF">GDO86_011883</name>
</gene>
<dbReference type="PANTHER" id="PTHR31159:SF1">
    <property type="entry name" value="COMM DOMAIN-CONTAINING PROTEIN 3"/>
    <property type="match status" value="1"/>
</dbReference>
<dbReference type="GO" id="GO:0006814">
    <property type="term" value="P:sodium ion transport"/>
    <property type="evidence" value="ECO:0007669"/>
    <property type="project" value="InterPro"/>
</dbReference>
<organism evidence="1 2">
    <name type="scientific">Hymenochirus boettgeri</name>
    <name type="common">Congo dwarf clawed frog</name>
    <dbReference type="NCBI Taxonomy" id="247094"/>
    <lineage>
        <taxon>Eukaryota</taxon>
        <taxon>Metazoa</taxon>
        <taxon>Chordata</taxon>
        <taxon>Craniata</taxon>
        <taxon>Vertebrata</taxon>
        <taxon>Euteleostomi</taxon>
        <taxon>Amphibia</taxon>
        <taxon>Batrachia</taxon>
        <taxon>Anura</taxon>
        <taxon>Pipoidea</taxon>
        <taxon>Pipidae</taxon>
        <taxon>Pipinae</taxon>
        <taxon>Hymenochirus</taxon>
    </lineage>
</organism>
<dbReference type="AlphaFoldDB" id="A0A8T2JL80"/>
<dbReference type="Proteomes" id="UP000812440">
    <property type="component" value="Chromosome 6"/>
</dbReference>